<dbReference type="PROSITE" id="PS50088">
    <property type="entry name" value="ANK_REPEAT"/>
    <property type="match status" value="8"/>
</dbReference>
<keyword evidence="6" id="KW-1185">Reference proteome</keyword>
<feature type="repeat" description="ANK" evidence="3">
    <location>
        <begin position="295"/>
        <end position="327"/>
    </location>
</feature>
<reference evidence="5" key="1">
    <citation type="submission" date="2021-11" db="EMBL/GenBank/DDBJ databases">
        <authorList>
            <consortium name="Genoscope - CEA"/>
            <person name="William W."/>
        </authorList>
    </citation>
    <scope>NUCLEOTIDE SEQUENCE</scope>
</reference>
<feature type="repeat" description="ANK" evidence="3">
    <location>
        <begin position="431"/>
        <end position="463"/>
    </location>
</feature>
<evidence type="ECO:0000256" key="1">
    <source>
        <dbReference type="ARBA" id="ARBA00022737"/>
    </source>
</evidence>
<organism evidence="5 6">
    <name type="scientific">Pelagomonas calceolata</name>
    <dbReference type="NCBI Taxonomy" id="35677"/>
    <lineage>
        <taxon>Eukaryota</taxon>
        <taxon>Sar</taxon>
        <taxon>Stramenopiles</taxon>
        <taxon>Ochrophyta</taxon>
        <taxon>Pelagophyceae</taxon>
        <taxon>Pelagomonadales</taxon>
        <taxon>Pelagomonadaceae</taxon>
        <taxon>Pelagomonas</taxon>
    </lineage>
</organism>
<keyword evidence="2 3" id="KW-0040">ANK repeat</keyword>
<dbReference type="EMBL" id="CAKKNE010000003">
    <property type="protein sequence ID" value="CAH0370760.1"/>
    <property type="molecule type" value="Genomic_DNA"/>
</dbReference>
<sequence>MHRAFGGDRPAPPAEGYVSISLTAPEASQRLLRECATSRMVHVTRLLAIEGIDVNVKDARGRPALVVAATHGVDAVVTALIEAGAEIDATAPDGTSAAFAASSFGHADALKALVSAACDVDKARNDGQTPAYAAAGAGHGEALDLLLEAGCDIDRALPGKAATPLLAAAFNGRARVARALLQAGADPNKCASDGTSALMVASWHGDAAVVRALLDVGADASRVRQIDGATALYLAAQANHVPVVELLLERGRADPSAPGGPCRSTPLIVAAERGHVASVRTLLTAGANPNAADATGWTAGHAACQGGHVAALNALLSARADPNARAAPDGCTPALIAAQQNHAGCLDALAARGADLDAPYLTGHQSTPFIMSAHNDAADAARALAARGADVRRTNAYGATSVAVAAALGHADVLQVLLRVDPRGAQTVDQNGAAPLHVAAARGRTSSVAALLRAGAPADATWRGLTPIDIARRNGHGHVVRLLATRAIDAGVSANEVTPDDAPRHLRSPMPSPCAAGNALPPS</sequence>
<feature type="repeat" description="ANK" evidence="3">
    <location>
        <begin position="160"/>
        <end position="192"/>
    </location>
</feature>
<accession>A0A8J2SEU5</accession>
<dbReference type="PANTHER" id="PTHR24173:SF74">
    <property type="entry name" value="ANKYRIN REPEAT DOMAIN-CONTAINING PROTEIN 16"/>
    <property type="match status" value="1"/>
</dbReference>
<protein>
    <recommendedName>
        <fullName evidence="7">Ankyrin repeat domain-containing protein</fullName>
    </recommendedName>
</protein>
<evidence type="ECO:0000313" key="6">
    <source>
        <dbReference type="Proteomes" id="UP000789595"/>
    </source>
</evidence>
<feature type="repeat" description="ANK" evidence="3">
    <location>
        <begin position="227"/>
        <end position="251"/>
    </location>
</feature>
<dbReference type="Gene3D" id="1.25.40.20">
    <property type="entry name" value="Ankyrin repeat-containing domain"/>
    <property type="match status" value="5"/>
</dbReference>
<feature type="repeat" description="ANK" evidence="3">
    <location>
        <begin position="126"/>
        <end position="154"/>
    </location>
</feature>
<dbReference type="OrthoDB" id="20872at2759"/>
<evidence type="ECO:0000256" key="2">
    <source>
        <dbReference type="ARBA" id="ARBA00023043"/>
    </source>
</evidence>
<dbReference type="AlphaFoldDB" id="A0A8J2SEU5"/>
<evidence type="ECO:0000256" key="4">
    <source>
        <dbReference type="SAM" id="MobiDB-lite"/>
    </source>
</evidence>
<gene>
    <name evidence="5" type="ORF">PECAL_3P06650</name>
</gene>
<feature type="region of interest" description="Disordered" evidence="4">
    <location>
        <begin position="495"/>
        <end position="523"/>
    </location>
</feature>
<dbReference type="InterPro" id="IPR002110">
    <property type="entry name" value="Ankyrin_rpt"/>
</dbReference>
<proteinExistence type="predicted"/>
<name>A0A8J2SEU5_9STRA</name>
<keyword evidence="1" id="KW-0677">Repeat</keyword>
<dbReference type="SMART" id="SM00248">
    <property type="entry name" value="ANK"/>
    <property type="match status" value="13"/>
</dbReference>
<feature type="repeat" description="ANK" evidence="3">
    <location>
        <begin position="193"/>
        <end position="225"/>
    </location>
</feature>
<comment type="caution">
    <text evidence="5">The sequence shown here is derived from an EMBL/GenBank/DDBJ whole genome shotgun (WGS) entry which is preliminary data.</text>
</comment>
<dbReference type="Pfam" id="PF12796">
    <property type="entry name" value="Ank_2"/>
    <property type="match status" value="4"/>
</dbReference>
<evidence type="ECO:0000256" key="3">
    <source>
        <dbReference type="PROSITE-ProRule" id="PRU00023"/>
    </source>
</evidence>
<dbReference type="Proteomes" id="UP000789595">
    <property type="component" value="Unassembled WGS sequence"/>
</dbReference>
<dbReference type="PANTHER" id="PTHR24173">
    <property type="entry name" value="ANKYRIN REPEAT CONTAINING"/>
    <property type="match status" value="1"/>
</dbReference>
<dbReference type="PROSITE" id="PS50297">
    <property type="entry name" value="ANK_REP_REGION"/>
    <property type="match status" value="7"/>
</dbReference>
<evidence type="ECO:0008006" key="7">
    <source>
        <dbReference type="Google" id="ProtNLM"/>
    </source>
</evidence>
<evidence type="ECO:0000313" key="5">
    <source>
        <dbReference type="EMBL" id="CAH0370760.1"/>
    </source>
</evidence>
<dbReference type="InterPro" id="IPR036770">
    <property type="entry name" value="Ankyrin_rpt-contain_sf"/>
</dbReference>
<feature type="repeat" description="ANK" evidence="3">
    <location>
        <begin position="262"/>
        <end position="294"/>
    </location>
</feature>
<feature type="repeat" description="ANK" evidence="3">
    <location>
        <begin position="60"/>
        <end position="92"/>
    </location>
</feature>
<dbReference type="SUPFAM" id="SSF48403">
    <property type="entry name" value="Ankyrin repeat"/>
    <property type="match status" value="2"/>
</dbReference>